<evidence type="ECO:0000313" key="4">
    <source>
        <dbReference type="Proteomes" id="UP000008827"/>
    </source>
</evidence>
<sequence>MWRFGLKLVNSICRCLMPIKSLQNLQLIYYQYSFSILNYIFFKLIITPA</sequence>
<keyword evidence="1" id="KW-0472">Membrane</keyword>
<dbReference type="Proteomes" id="UP000008827">
    <property type="component" value="Chromosome 5"/>
</dbReference>
<dbReference type="Gramene" id="KRH56824">
    <property type="protein sequence ID" value="KRH56824"/>
    <property type="gene ID" value="GLYMA_05G021600"/>
</dbReference>
<dbReference type="InParanoid" id="K7KMF4"/>
<organism evidence="3">
    <name type="scientific">Glycine max</name>
    <name type="common">Soybean</name>
    <name type="synonym">Glycine hispida</name>
    <dbReference type="NCBI Taxonomy" id="3847"/>
    <lineage>
        <taxon>Eukaryota</taxon>
        <taxon>Viridiplantae</taxon>
        <taxon>Streptophyta</taxon>
        <taxon>Embryophyta</taxon>
        <taxon>Tracheophyta</taxon>
        <taxon>Spermatophyta</taxon>
        <taxon>Magnoliopsida</taxon>
        <taxon>eudicotyledons</taxon>
        <taxon>Gunneridae</taxon>
        <taxon>Pentapetalae</taxon>
        <taxon>rosids</taxon>
        <taxon>fabids</taxon>
        <taxon>Fabales</taxon>
        <taxon>Fabaceae</taxon>
        <taxon>Papilionoideae</taxon>
        <taxon>50 kb inversion clade</taxon>
        <taxon>NPAAA clade</taxon>
        <taxon>indigoferoid/millettioid clade</taxon>
        <taxon>Phaseoleae</taxon>
        <taxon>Glycine</taxon>
        <taxon>Glycine subgen. Soja</taxon>
    </lineage>
</organism>
<gene>
    <name evidence="2" type="ORF">GLYMA_05G021600</name>
</gene>
<evidence type="ECO:0000313" key="2">
    <source>
        <dbReference type="EMBL" id="KRH56824.1"/>
    </source>
</evidence>
<dbReference type="HOGENOM" id="CLU_3145514_0_0_1"/>
<protein>
    <submittedName>
        <fullName evidence="2 3">Uncharacterized protein</fullName>
    </submittedName>
</protein>
<proteinExistence type="predicted"/>
<feature type="transmembrane region" description="Helical" evidence="1">
    <location>
        <begin position="27"/>
        <end position="46"/>
    </location>
</feature>
<keyword evidence="4" id="KW-1185">Reference proteome</keyword>
<dbReference type="EMBL" id="CM000838">
    <property type="protein sequence ID" value="KRH56824.1"/>
    <property type="molecule type" value="Genomic_DNA"/>
</dbReference>
<dbReference type="EnsemblPlants" id="KRH56824">
    <property type="protein sequence ID" value="KRH56824"/>
    <property type="gene ID" value="GLYMA_05G021600"/>
</dbReference>
<reference evidence="3" key="2">
    <citation type="submission" date="2018-02" db="UniProtKB">
        <authorList>
            <consortium name="EnsemblPlants"/>
        </authorList>
    </citation>
    <scope>IDENTIFICATION</scope>
    <source>
        <strain evidence="3">Williams 82</strain>
    </source>
</reference>
<keyword evidence="1" id="KW-1133">Transmembrane helix</keyword>
<name>K7KMF4_SOYBN</name>
<evidence type="ECO:0000256" key="1">
    <source>
        <dbReference type="SAM" id="Phobius"/>
    </source>
</evidence>
<dbReference type="AlphaFoldDB" id="K7KMF4"/>
<keyword evidence="1" id="KW-0812">Transmembrane</keyword>
<evidence type="ECO:0000313" key="3">
    <source>
        <dbReference type="EnsemblPlants" id="KRH56824"/>
    </source>
</evidence>
<accession>K7KMF4</accession>
<reference evidence="2 3" key="1">
    <citation type="journal article" date="2010" name="Nature">
        <title>Genome sequence of the palaeopolyploid soybean.</title>
        <authorList>
            <person name="Schmutz J."/>
            <person name="Cannon S.B."/>
            <person name="Schlueter J."/>
            <person name="Ma J."/>
            <person name="Mitros T."/>
            <person name="Nelson W."/>
            <person name="Hyten D.L."/>
            <person name="Song Q."/>
            <person name="Thelen J.J."/>
            <person name="Cheng J."/>
            <person name="Xu D."/>
            <person name="Hellsten U."/>
            <person name="May G.D."/>
            <person name="Yu Y."/>
            <person name="Sakurai T."/>
            <person name="Umezawa T."/>
            <person name="Bhattacharyya M.K."/>
            <person name="Sandhu D."/>
            <person name="Valliyodan B."/>
            <person name="Lindquist E."/>
            <person name="Peto M."/>
            <person name="Grant D."/>
            <person name="Shu S."/>
            <person name="Goodstein D."/>
            <person name="Barry K."/>
            <person name="Futrell-Griggs M."/>
            <person name="Abernathy B."/>
            <person name="Du J."/>
            <person name="Tian Z."/>
            <person name="Zhu L."/>
            <person name="Gill N."/>
            <person name="Joshi T."/>
            <person name="Libault M."/>
            <person name="Sethuraman A."/>
            <person name="Zhang X.-C."/>
            <person name="Shinozaki K."/>
            <person name="Nguyen H.T."/>
            <person name="Wing R.A."/>
            <person name="Cregan P."/>
            <person name="Specht J."/>
            <person name="Grimwood J."/>
            <person name="Rokhsar D."/>
            <person name="Stacey G."/>
            <person name="Shoemaker R.C."/>
            <person name="Jackson S.A."/>
        </authorList>
    </citation>
    <scope>NUCLEOTIDE SEQUENCE [LARGE SCALE GENOMIC DNA]</scope>
    <source>
        <strain evidence="3">cv. Williams 82</strain>
        <tissue evidence="2">Callus</tissue>
    </source>
</reference>
<dbReference type="PaxDb" id="3847-GLYMA05G00480.1"/>
<reference evidence="2" key="3">
    <citation type="submission" date="2018-07" db="EMBL/GenBank/DDBJ databases">
        <title>WGS assembly of Glycine max.</title>
        <authorList>
            <person name="Schmutz J."/>
            <person name="Cannon S."/>
            <person name="Schlueter J."/>
            <person name="Ma J."/>
            <person name="Mitros T."/>
            <person name="Nelson W."/>
            <person name="Hyten D."/>
            <person name="Song Q."/>
            <person name="Thelen J."/>
            <person name="Cheng J."/>
            <person name="Xu D."/>
            <person name="Hellsten U."/>
            <person name="May G."/>
            <person name="Yu Y."/>
            <person name="Sakurai T."/>
            <person name="Umezawa T."/>
            <person name="Bhattacharyya M."/>
            <person name="Sandhu D."/>
            <person name="Valliyodan B."/>
            <person name="Lindquist E."/>
            <person name="Peto M."/>
            <person name="Grant D."/>
            <person name="Shu S."/>
            <person name="Goodstein D."/>
            <person name="Barry K."/>
            <person name="Futrell-Griggs M."/>
            <person name="Abernathy B."/>
            <person name="Du J."/>
            <person name="Tian Z."/>
            <person name="Zhu L."/>
            <person name="Gill N."/>
            <person name="Joshi T."/>
            <person name="Libault M."/>
            <person name="Sethuraman A."/>
            <person name="Zhang X."/>
            <person name="Shinozaki K."/>
            <person name="Nguyen H."/>
            <person name="Wing R."/>
            <person name="Cregan P."/>
            <person name="Specht J."/>
            <person name="Grimwood J."/>
            <person name="Rokhsar D."/>
            <person name="Stacey G."/>
            <person name="Shoemaker R."/>
            <person name="Jackson S."/>
        </authorList>
    </citation>
    <scope>NUCLEOTIDE SEQUENCE</scope>
    <source>
        <tissue evidence="2">Callus</tissue>
    </source>
</reference>